<dbReference type="KEGG" id="tng:GSTEN00031332G001"/>
<protein>
    <submittedName>
        <fullName evidence="1">(spotted green pufferfish) hypothetical protein</fullName>
    </submittedName>
</protein>
<evidence type="ECO:0000313" key="1">
    <source>
        <dbReference type="EMBL" id="CAG09879.1"/>
    </source>
</evidence>
<reference evidence="1" key="2">
    <citation type="submission" date="2004-02" db="EMBL/GenBank/DDBJ databases">
        <authorList>
            <consortium name="Genoscope"/>
            <consortium name="Whitehead Institute Centre for Genome Research"/>
        </authorList>
    </citation>
    <scope>NUCLEOTIDE SEQUENCE</scope>
</reference>
<comment type="caution">
    <text evidence="1">The sequence shown here is derived from an EMBL/GenBank/DDBJ whole genome shotgun (WGS) entry which is preliminary data.</text>
</comment>
<accession>Q4RP03</accession>
<organism evidence="1">
    <name type="scientific">Tetraodon nigroviridis</name>
    <name type="common">Spotted green pufferfish</name>
    <name type="synonym">Chelonodon nigroviridis</name>
    <dbReference type="NCBI Taxonomy" id="99883"/>
    <lineage>
        <taxon>Eukaryota</taxon>
        <taxon>Metazoa</taxon>
        <taxon>Chordata</taxon>
        <taxon>Craniata</taxon>
        <taxon>Vertebrata</taxon>
        <taxon>Euteleostomi</taxon>
        <taxon>Actinopterygii</taxon>
        <taxon>Neopterygii</taxon>
        <taxon>Teleostei</taxon>
        <taxon>Neoteleostei</taxon>
        <taxon>Acanthomorphata</taxon>
        <taxon>Eupercaria</taxon>
        <taxon>Tetraodontiformes</taxon>
        <taxon>Tetradontoidea</taxon>
        <taxon>Tetraodontidae</taxon>
        <taxon>Tetraodon</taxon>
    </lineage>
</organism>
<dbReference type="AlphaFoldDB" id="Q4RP03"/>
<sequence>METFESNVLLRMSPGTFFRLLTYLKTGCFQHSTALLPFSLSWNSGPTLSALRTTDRVVLGVEAAVLV</sequence>
<gene>
    <name evidence="1" type="ORF">GSTENG00031332001</name>
</gene>
<name>Q4RP03_TETNG</name>
<dbReference type="EMBL" id="CAAE01015009">
    <property type="protein sequence ID" value="CAG09879.1"/>
    <property type="molecule type" value="Genomic_DNA"/>
</dbReference>
<proteinExistence type="predicted"/>
<reference evidence="1" key="1">
    <citation type="journal article" date="2004" name="Nature">
        <title>Genome duplication in the teleost fish Tetraodon nigroviridis reveals the early vertebrate proto-karyotype.</title>
        <authorList>
            <person name="Jaillon O."/>
            <person name="Aury J.-M."/>
            <person name="Brunet F."/>
            <person name="Petit J.-L."/>
            <person name="Stange-Thomann N."/>
            <person name="Mauceli E."/>
            <person name="Bouneau L."/>
            <person name="Fischer C."/>
            <person name="Ozouf-Costaz C."/>
            <person name="Bernot A."/>
            <person name="Nicaud S."/>
            <person name="Jaffe D."/>
            <person name="Fisher S."/>
            <person name="Lutfalla G."/>
            <person name="Dossat C."/>
            <person name="Segurens B."/>
            <person name="Dasilva C."/>
            <person name="Salanoubat M."/>
            <person name="Levy M."/>
            <person name="Boudet N."/>
            <person name="Castellano S."/>
            <person name="Anthouard V."/>
            <person name="Jubin C."/>
            <person name="Castelli V."/>
            <person name="Katinka M."/>
            <person name="Vacherie B."/>
            <person name="Biemont C."/>
            <person name="Skalli Z."/>
            <person name="Cattolico L."/>
            <person name="Poulain J."/>
            <person name="De Berardinis V."/>
            <person name="Cruaud C."/>
            <person name="Duprat S."/>
            <person name="Brottier P."/>
            <person name="Coutanceau J.-P."/>
            <person name="Gouzy J."/>
            <person name="Parra G."/>
            <person name="Lardier G."/>
            <person name="Chapple C."/>
            <person name="McKernan K.J."/>
            <person name="McEwan P."/>
            <person name="Bosak S."/>
            <person name="Kellis M."/>
            <person name="Volff J.-N."/>
            <person name="Guigo R."/>
            <person name="Zody M.C."/>
            <person name="Mesirov J."/>
            <person name="Lindblad-Toh K."/>
            <person name="Birren B."/>
            <person name="Nusbaum C."/>
            <person name="Kahn D."/>
            <person name="Robinson-Rechavi M."/>
            <person name="Laudet V."/>
            <person name="Schachter V."/>
            <person name="Quetier F."/>
            <person name="Saurin W."/>
            <person name="Scarpelli C."/>
            <person name="Wincker P."/>
            <person name="Lander E.S."/>
            <person name="Weissenbach J."/>
            <person name="Roest Crollius H."/>
        </authorList>
    </citation>
    <scope>NUCLEOTIDE SEQUENCE [LARGE SCALE GENOMIC DNA]</scope>
</reference>